<evidence type="ECO:0000256" key="3">
    <source>
        <dbReference type="ARBA" id="ARBA00022475"/>
    </source>
</evidence>
<dbReference type="Pfam" id="PF07681">
    <property type="entry name" value="DoxX"/>
    <property type="match status" value="1"/>
</dbReference>
<evidence type="ECO:0000313" key="8">
    <source>
        <dbReference type="EMBL" id="APZ41982.1"/>
    </source>
</evidence>
<dbReference type="InterPro" id="IPR032808">
    <property type="entry name" value="DoxX"/>
</dbReference>
<dbReference type="GO" id="GO:0005886">
    <property type="term" value="C:plasma membrane"/>
    <property type="evidence" value="ECO:0007669"/>
    <property type="project" value="UniProtKB-SubCell"/>
</dbReference>
<dbReference type="InterPro" id="IPR051907">
    <property type="entry name" value="DoxX-like_oxidoreductase"/>
</dbReference>
<dbReference type="EMBL" id="CP019434">
    <property type="protein sequence ID" value="APZ41982.1"/>
    <property type="molecule type" value="Genomic_DNA"/>
</dbReference>
<reference evidence="8 9" key="1">
    <citation type="submission" date="2017-01" db="EMBL/GenBank/DDBJ databases">
        <title>Draft sequence of Acidihalobacter ferrooxidans strain DSM 14175 (strain V8).</title>
        <authorList>
            <person name="Khaleque H.N."/>
            <person name="Ramsay J.P."/>
            <person name="Murphy R.J.T."/>
            <person name="Kaksonen A.H."/>
            <person name="Boxall N.J."/>
            <person name="Watkin E.L.J."/>
        </authorList>
    </citation>
    <scope>NUCLEOTIDE SEQUENCE [LARGE SCALE GENOMIC DNA]</scope>
    <source>
        <strain evidence="8 9">V8</strain>
    </source>
</reference>
<dbReference type="Proteomes" id="UP000243807">
    <property type="component" value="Chromosome"/>
</dbReference>
<evidence type="ECO:0000256" key="4">
    <source>
        <dbReference type="ARBA" id="ARBA00022692"/>
    </source>
</evidence>
<evidence type="ECO:0000256" key="1">
    <source>
        <dbReference type="ARBA" id="ARBA00004651"/>
    </source>
</evidence>
<feature type="transmembrane region" description="Helical" evidence="7">
    <location>
        <begin position="70"/>
        <end position="88"/>
    </location>
</feature>
<evidence type="ECO:0000256" key="7">
    <source>
        <dbReference type="SAM" id="Phobius"/>
    </source>
</evidence>
<keyword evidence="3" id="KW-1003">Cell membrane</keyword>
<feature type="transmembrane region" description="Helical" evidence="7">
    <location>
        <begin position="100"/>
        <end position="119"/>
    </location>
</feature>
<dbReference type="KEGG" id="afy:BW247_01780"/>
<evidence type="ECO:0008006" key="10">
    <source>
        <dbReference type="Google" id="ProtNLM"/>
    </source>
</evidence>
<dbReference type="OrthoDB" id="9792760at2"/>
<proteinExistence type="inferred from homology"/>
<evidence type="ECO:0000313" key="9">
    <source>
        <dbReference type="Proteomes" id="UP000243807"/>
    </source>
</evidence>
<keyword evidence="9" id="KW-1185">Reference proteome</keyword>
<comment type="subcellular location">
    <subcellularLocation>
        <location evidence="1">Cell membrane</location>
        <topology evidence="1">Multi-pass membrane protein</topology>
    </subcellularLocation>
</comment>
<sequence>MRDTAYLIGRFLLAQIFVIAAWGKITAYAGTAGYMAAYGVPTFLLPLVIVLEMGGGILLLIGWQVRLTALALGIYSIIAAIIFHHDIGQGMQKILLMSDLAFAGGLFVLSGSGAGRYSLDRR</sequence>
<accession>A0A1P8UDP7</accession>
<dbReference type="STRING" id="1765967.BW247_01780"/>
<dbReference type="AlphaFoldDB" id="A0A1P8UDP7"/>
<feature type="transmembrane region" description="Helical" evidence="7">
    <location>
        <begin position="43"/>
        <end position="63"/>
    </location>
</feature>
<evidence type="ECO:0000256" key="2">
    <source>
        <dbReference type="ARBA" id="ARBA00006679"/>
    </source>
</evidence>
<evidence type="ECO:0000256" key="5">
    <source>
        <dbReference type="ARBA" id="ARBA00022989"/>
    </source>
</evidence>
<protein>
    <recommendedName>
        <fullName evidence="10">DoxX family protein</fullName>
    </recommendedName>
</protein>
<keyword evidence="4 7" id="KW-0812">Transmembrane</keyword>
<comment type="similarity">
    <text evidence="2">Belongs to the DoxX family.</text>
</comment>
<keyword evidence="6 7" id="KW-0472">Membrane</keyword>
<dbReference type="RefSeq" id="WP_076835329.1">
    <property type="nucleotide sequence ID" value="NZ_CP019434.1"/>
</dbReference>
<name>A0A1P8UDP7_9GAMM</name>
<evidence type="ECO:0000256" key="6">
    <source>
        <dbReference type="ARBA" id="ARBA00023136"/>
    </source>
</evidence>
<dbReference type="PANTHER" id="PTHR33452:SF1">
    <property type="entry name" value="INNER MEMBRANE PROTEIN YPHA-RELATED"/>
    <property type="match status" value="1"/>
</dbReference>
<organism evidence="8 9">
    <name type="scientific">Acidihalobacter ferrooxydans</name>
    <dbReference type="NCBI Taxonomy" id="1765967"/>
    <lineage>
        <taxon>Bacteria</taxon>
        <taxon>Pseudomonadati</taxon>
        <taxon>Pseudomonadota</taxon>
        <taxon>Gammaproteobacteria</taxon>
        <taxon>Chromatiales</taxon>
        <taxon>Ectothiorhodospiraceae</taxon>
        <taxon>Acidihalobacter</taxon>
    </lineage>
</organism>
<keyword evidence="5 7" id="KW-1133">Transmembrane helix</keyword>
<gene>
    <name evidence="8" type="ORF">BW247_01780</name>
</gene>
<dbReference type="PANTHER" id="PTHR33452">
    <property type="entry name" value="OXIDOREDUCTASE CATD-RELATED"/>
    <property type="match status" value="1"/>
</dbReference>
<feature type="transmembrane region" description="Helical" evidence="7">
    <location>
        <begin position="12"/>
        <end position="37"/>
    </location>
</feature>